<dbReference type="Pfam" id="PF09860">
    <property type="entry name" value="DUF2087"/>
    <property type="match status" value="1"/>
</dbReference>
<dbReference type="RefSeq" id="WP_144277506.1">
    <property type="nucleotide sequence ID" value="NZ_CP041730.1"/>
</dbReference>
<dbReference type="InterPro" id="IPR018656">
    <property type="entry name" value="DUF2087"/>
</dbReference>
<dbReference type="AlphaFoldDB" id="A0A516SD74"/>
<keyword evidence="3" id="KW-1185">Reference proteome</keyword>
<protein>
    <submittedName>
        <fullName evidence="2">DUF2087 domain-containing protein</fullName>
    </submittedName>
</protein>
<dbReference type="OrthoDB" id="529288at2"/>
<reference evidence="3" key="1">
    <citation type="submission" date="2019-07" db="EMBL/GenBank/DDBJ databases">
        <title>Chitinimonas sp. nov., isolated from Ny-Alesund, arctica soil.</title>
        <authorList>
            <person name="Xu Q."/>
            <person name="Peng F."/>
        </authorList>
    </citation>
    <scope>NUCLEOTIDE SEQUENCE [LARGE SCALE GENOMIC DNA]</scope>
    <source>
        <strain evidence="3">R3-44</strain>
    </source>
</reference>
<gene>
    <name evidence="2" type="ORF">FNU76_06925</name>
</gene>
<dbReference type="EMBL" id="CP041730">
    <property type="protein sequence ID" value="QDQ26107.1"/>
    <property type="molecule type" value="Genomic_DNA"/>
</dbReference>
<sequence length="182" mass="21185">MSRPVFPFYAPDISSLARSLHRQWSEQSHPPGHVQLLNMLAQAVGYQNFQHFRSEAEATPLPTETTTEVAPAATPAAPSRLLRHFDAQGRLIRWPGKFSEQQPCLWTIWARIPARREMSEREVNEFIKPAQTLEDHVLLRRELVNYKLLERTVDGRVYRRREQAVPAEWVDLLHEVMRRAKA</sequence>
<evidence type="ECO:0000313" key="2">
    <source>
        <dbReference type="EMBL" id="QDQ26107.1"/>
    </source>
</evidence>
<evidence type="ECO:0000313" key="3">
    <source>
        <dbReference type="Proteomes" id="UP000317550"/>
    </source>
</evidence>
<name>A0A516SD74_9NEIS</name>
<organism evidence="2 3">
    <name type="scientific">Chitinimonas arctica</name>
    <dbReference type="NCBI Taxonomy" id="2594795"/>
    <lineage>
        <taxon>Bacteria</taxon>
        <taxon>Pseudomonadati</taxon>
        <taxon>Pseudomonadota</taxon>
        <taxon>Betaproteobacteria</taxon>
        <taxon>Neisseriales</taxon>
        <taxon>Chitinibacteraceae</taxon>
        <taxon>Chitinimonas</taxon>
    </lineage>
</organism>
<dbReference type="KEGG" id="cari:FNU76_06925"/>
<accession>A0A516SD74</accession>
<proteinExistence type="predicted"/>
<feature type="domain" description="DUF2087" evidence="1">
    <location>
        <begin position="90"/>
        <end position="160"/>
    </location>
</feature>
<dbReference type="Proteomes" id="UP000317550">
    <property type="component" value="Chromosome"/>
</dbReference>
<evidence type="ECO:0000259" key="1">
    <source>
        <dbReference type="Pfam" id="PF09860"/>
    </source>
</evidence>